<keyword evidence="1" id="KW-0677">Repeat</keyword>
<feature type="repeat" description="PPR" evidence="2">
    <location>
        <begin position="326"/>
        <end position="360"/>
    </location>
</feature>
<gene>
    <name evidence="3" type="ORF">HID58_085701</name>
</gene>
<dbReference type="InterPro" id="IPR002885">
    <property type="entry name" value="PPR_rpt"/>
</dbReference>
<feature type="repeat" description="PPR" evidence="2">
    <location>
        <begin position="291"/>
        <end position="325"/>
    </location>
</feature>
<feature type="repeat" description="PPR" evidence="2">
    <location>
        <begin position="433"/>
        <end position="467"/>
    </location>
</feature>
<dbReference type="Pfam" id="PF01535">
    <property type="entry name" value="PPR"/>
    <property type="match status" value="1"/>
</dbReference>
<feature type="repeat" description="PPR" evidence="2">
    <location>
        <begin position="24"/>
        <end position="58"/>
    </location>
</feature>
<dbReference type="InterPro" id="IPR011990">
    <property type="entry name" value="TPR-like_helical_dom_sf"/>
</dbReference>
<dbReference type="PANTHER" id="PTHR45613:SF230">
    <property type="entry name" value="PENTATRICOPEPTIDE REPEAT-CONTAINING PROTEIN"/>
    <property type="match status" value="1"/>
</dbReference>
<evidence type="ECO:0000256" key="1">
    <source>
        <dbReference type="ARBA" id="ARBA00022737"/>
    </source>
</evidence>
<sequence>TKRADEALSFFNGIEREGVSVRPNVVTYTSLVKGLCNLGRWSDAAGLMSDMIKREISPNVITYSALVDAFVKNGKVLEAKELYEEMIRMSIYPDIVTYSSLINGLCMQDRVDEASEMFDLMVSRGCFPDVVILSLTTLLYKAFFEAGDVDMAQEVFSQMDSPDIWTYNILLGGLCDNGEVEKALVMFEDLQKSEMELDIVTYTTVINGMCKAVQVLRNRASDSRPMRLRLRAELFLASFAVREESTHSEERSDLFEEGILGVLRDGLCNLGRWSDAAGLLSHFIKREISPNVITSTALVDAFVKNGKVLEAKELYEEMIRMSIDPDIVIYSSLINGLCMQDRVDEASEMFGLMVRRGCSPDVVSYNTLINGLCKAKRVEDGMRLVREMSERGLMNSPDIWTYNILLGGLCDNGEVEKALVMFEDLQKSEMEVDIVTYTTIIHGMCKAGKVEDAWGLFCSLSVKVVKPDVVAYNTMLSGLCRDGLVLNDGKLCLRDGDITVSADVIKELLTRATSEGFLLSLALISIASSNLFLILTLELGYAVQVLRNRASDSRPMRLRLRAELFLASFAVREESTHSEERSNLFEEGILGVLRDVCKTDVFG</sequence>
<feature type="repeat" description="PPR" evidence="2">
    <location>
        <begin position="361"/>
        <end position="395"/>
    </location>
</feature>
<evidence type="ECO:0000256" key="2">
    <source>
        <dbReference type="PROSITE-ProRule" id="PRU00708"/>
    </source>
</evidence>
<comment type="caution">
    <text evidence="3">The sequence shown here is derived from an EMBL/GenBank/DDBJ whole genome shotgun (WGS) entry which is preliminary data.</text>
</comment>
<feature type="repeat" description="PPR" evidence="2">
    <location>
        <begin position="398"/>
        <end position="432"/>
    </location>
</feature>
<dbReference type="NCBIfam" id="TIGR00756">
    <property type="entry name" value="PPR"/>
    <property type="match status" value="9"/>
</dbReference>
<proteinExistence type="predicted"/>
<feature type="repeat" description="PPR" evidence="2">
    <location>
        <begin position="94"/>
        <end position="128"/>
    </location>
</feature>
<accession>A0ABQ7XNB7</accession>
<dbReference type="Pfam" id="PF13041">
    <property type="entry name" value="PPR_2"/>
    <property type="match status" value="4"/>
</dbReference>
<name>A0ABQ7XNB7_BRANA</name>
<organism evidence="3 4">
    <name type="scientific">Brassica napus</name>
    <name type="common">Rape</name>
    <dbReference type="NCBI Taxonomy" id="3708"/>
    <lineage>
        <taxon>Eukaryota</taxon>
        <taxon>Viridiplantae</taxon>
        <taxon>Streptophyta</taxon>
        <taxon>Embryophyta</taxon>
        <taxon>Tracheophyta</taxon>
        <taxon>Spermatophyta</taxon>
        <taxon>Magnoliopsida</taxon>
        <taxon>eudicotyledons</taxon>
        <taxon>Gunneridae</taxon>
        <taxon>Pentapetalae</taxon>
        <taxon>rosids</taxon>
        <taxon>malvids</taxon>
        <taxon>Brassicales</taxon>
        <taxon>Brassicaceae</taxon>
        <taxon>Brassiceae</taxon>
        <taxon>Brassica</taxon>
    </lineage>
</organism>
<feature type="repeat" description="PPR" evidence="2">
    <location>
        <begin position="59"/>
        <end position="93"/>
    </location>
</feature>
<dbReference type="Proteomes" id="UP000824890">
    <property type="component" value="Unassembled WGS sequence"/>
</dbReference>
<dbReference type="PANTHER" id="PTHR45613">
    <property type="entry name" value="PENTATRICOPEPTIDE REPEAT-CONTAINING PROTEIN"/>
    <property type="match status" value="1"/>
</dbReference>
<feature type="non-terminal residue" evidence="3">
    <location>
        <position position="1"/>
    </location>
</feature>
<feature type="repeat" description="PPR" evidence="2">
    <location>
        <begin position="163"/>
        <end position="197"/>
    </location>
</feature>
<reference evidence="3 4" key="1">
    <citation type="submission" date="2021-05" db="EMBL/GenBank/DDBJ databases">
        <title>Genome Assembly of Synthetic Allotetraploid Brassica napus Reveals Homoeologous Exchanges between Subgenomes.</title>
        <authorList>
            <person name="Davis J.T."/>
        </authorList>
    </citation>
    <scope>NUCLEOTIDE SEQUENCE [LARGE SCALE GENOMIC DNA]</scope>
    <source>
        <strain evidence="4">cv. Da-Ae</strain>
        <tissue evidence="3">Seedling</tissue>
    </source>
</reference>
<dbReference type="EMBL" id="JAGKQM010000019">
    <property type="protein sequence ID" value="KAH0857440.1"/>
    <property type="molecule type" value="Genomic_DNA"/>
</dbReference>
<evidence type="ECO:0008006" key="5">
    <source>
        <dbReference type="Google" id="ProtNLM"/>
    </source>
</evidence>
<evidence type="ECO:0000313" key="4">
    <source>
        <dbReference type="Proteomes" id="UP000824890"/>
    </source>
</evidence>
<dbReference type="Pfam" id="PF12854">
    <property type="entry name" value="PPR_1"/>
    <property type="match status" value="2"/>
</dbReference>
<dbReference type="PROSITE" id="PS51375">
    <property type="entry name" value="PPR"/>
    <property type="match status" value="9"/>
</dbReference>
<keyword evidence="4" id="KW-1185">Reference proteome</keyword>
<evidence type="ECO:0000313" key="3">
    <source>
        <dbReference type="EMBL" id="KAH0857440.1"/>
    </source>
</evidence>
<protein>
    <recommendedName>
        <fullName evidence="5">Pentatricopeptide repeat-containing protein</fullName>
    </recommendedName>
</protein>
<dbReference type="Gene3D" id="1.25.40.10">
    <property type="entry name" value="Tetratricopeptide repeat domain"/>
    <property type="match status" value="4"/>
</dbReference>